<dbReference type="Proteomes" id="UP000281192">
    <property type="component" value="Chromosome"/>
</dbReference>
<dbReference type="RefSeq" id="WP_101714633.1">
    <property type="nucleotide sequence ID" value="NZ_CP026100.1"/>
</dbReference>
<dbReference type="GO" id="GO:0016798">
    <property type="term" value="F:hydrolase activity, acting on glycosyl bonds"/>
    <property type="evidence" value="ECO:0007669"/>
    <property type="project" value="UniProtKB-KW"/>
</dbReference>
<dbReference type="OrthoDB" id="9810432at2"/>
<dbReference type="KEGG" id="cfh:C1707_21395"/>
<protein>
    <submittedName>
        <fullName evidence="2">Glycosidase</fullName>
    </submittedName>
</protein>
<dbReference type="Proteomes" id="UP000234483">
    <property type="component" value="Unassembled WGS sequence"/>
</dbReference>
<keyword evidence="2" id="KW-0326">Glycosidase</keyword>
<gene>
    <name evidence="1" type="ORF">C1707_21395</name>
    <name evidence="2" type="ORF">CFHF_19670</name>
</gene>
<dbReference type="AlphaFoldDB" id="A0A2N5CP06"/>
<dbReference type="InterPro" id="IPR021263">
    <property type="entry name" value="DUF2840"/>
</dbReference>
<evidence type="ECO:0000313" key="3">
    <source>
        <dbReference type="Proteomes" id="UP000234483"/>
    </source>
</evidence>
<keyword evidence="2" id="KW-0378">Hydrolase</keyword>
<sequence length="159" mass="18161">MVEHPRSDITRVDLLFLADRIERWIRFGDVIGETVHDRRRRTVMFAPDTVFAFVRWRAGEYGTVESRIAILRAVRSGEAFTTYPEVGPGAEILLDIHGWTKVQAVLEAIDRVEQLGVPAGQAAPDYWRHVGARLGVGLPARGYDRARHRAFRMRRRIGL</sequence>
<proteinExistence type="predicted"/>
<reference evidence="2 3" key="1">
    <citation type="submission" date="2017-12" db="EMBL/GenBank/DDBJ databases">
        <title>The genome sequence of Caulobacter flavus CGMCC1 15093.</title>
        <authorList>
            <person name="Gao J."/>
            <person name="Mao X."/>
            <person name="Sun J."/>
        </authorList>
    </citation>
    <scope>NUCLEOTIDE SEQUENCE [LARGE SCALE GENOMIC DNA]</scope>
    <source>
        <strain evidence="2 3">CGMCC1 15093</strain>
    </source>
</reference>
<dbReference type="EMBL" id="PJRQ01000041">
    <property type="protein sequence ID" value="PLR08677.1"/>
    <property type="molecule type" value="Genomic_DNA"/>
</dbReference>
<name>A0A2N5CP06_9CAUL</name>
<organism evidence="2 3">
    <name type="scientific">Caulobacter flavus</name>
    <dbReference type="NCBI Taxonomy" id="1679497"/>
    <lineage>
        <taxon>Bacteria</taxon>
        <taxon>Pseudomonadati</taxon>
        <taxon>Pseudomonadota</taxon>
        <taxon>Alphaproteobacteria</taxon>
        <taxon>Caulobacterales</taxon>
        <taxon>Caulobacteraceae</taxon>
        <taxon>Caulobacter</taxon>
    </lineage>
</organism>
<keyword evidence="4" id="KW-1185">Reference proteome</keyword>
<evidence type="ECO:0000313" key="4">
    <source>
        <dbReference type="Proteomes" id="UP000281192"/>
    </source>
</evidence>
<reference evidence="1 4" key="2">
    <citation type="submission" date="2018-01" db="EMBL/GenBank/DDBJ databases">
        <title>Complete genome sequence of Caulobacter flavus RHGG3.</title>
        <authorList>
            <person name="Yang E."/>
        </authorList>
    </citation>
    <scope>NUCLEOTIDE SEQUENCE [LARGE SCALE GENOMIC DNA]</scope>
    <source>
        <strain evidence="1 4">RHGG3</strain>
    </source>
</reference>
<dbReference type="EMBL" id="CP026100">
    <property type="protein sequence ID" value="AYV48607.1"/>
    <property type="molecule type" value="Genomic_DNA"/>
</dbReference>
<accession>A0A2N5CP06</accession>
<evidence type="ECO:0000313" key="2">
    <source>
        <dbReference type="EMBL" id="PLR08677.1"/>
    </source>
</evidence>
<dbReference type="Pfam" id="PF11000">
    <property type="entry name" value="DUF2840"/>
    <property type="match status" value="1"/>
</dbReference>
<evidence type="ECO:0000313" key="1">
    <source>
        <dbReference type="EMBL" id="AYV48607.1"/>
    </source>
</evidence>